<proteinExistence type="predicted"/>
<sequence length="96" mass="11150">MTQSKHDESAHKELLKRGYYTLSRAREDALHINKVHSYVKGSGFGTAVMRETIKEALEQNKTVTLDASWSSHIFHLYMGMIPIDRKVRTWLQPMVF</sequence>
<dbReference type="OrthoDB" id="10013305at2"/>
<organism evidence="2 4">
    <name type="scientific">Legionella moravica</name>
    <dbReference type="NCBI Taxonomy" id="39962"/>
    <lineage>
        <taxon>Bacteria</taxon>
        <taxon>Pseudomonadati</taxon>
        <taxon>Pseudomonadota</taxon>
        <taxon>Gammaproteobacteria</taxon>
        <taxon>Legionellales</taxon>
        <taxon>Legionellaceae</taxon>
        <taxon>Legionella</taxon>
    </lineage>
</organism>
<accession>A0A378JX21</accession>
<dbReference type="Proteomes" id="UP000054985">
    <property type="component" value="Unassembled WGS sequence"/>
</dbReference>
<protein>
    <submittedName>
        <fullName evidence="2">Uncharacterized protein</fullName>
    </submittedName>
</protein>
<dbReference type="AlphaFoldDB" id="A0A378JX21"/>
<keyword evidence="3" id="KW-1185">Reference proteome</keyword>
<name>A0A378JX21_9GAMM</name>
<dbReference type="RefSeq" id="WP_028384905.1">
    <property type="nucleotide sequence ID" value="NZ_CAAAJG010000032.1"/>
</dbReference>
<dbReference type="Proteomes" id="UP000254040">
    <property type="component" value="Unassembled WGS sequence"/>
</dbReference>
<reference evidence="2 4" key="2">
    <citation type="submission" date="2018-06" db="EMBL/GenBank/DDBJ databases">
        <authorList>
            <consortium name="Pathogen Informatics"/>
            <person name="Doyle S."/>
        </authorList>
    </citation>
    <scope>NUCLEOTIDE SEQUENCE [LARGE SCALE GENOMIC DNA]</scope>
    <source>
        <strain evidence="2 4">NCTC12239</strain>
    </source>
</reference>
<reference evidence="1 3" key="1">
    <citation type="submission" date="2015-11" db="EMBL/GenBank/DDBJ databases">
        <title>Genomic analysis of 38 Legionella species identifies large and diverse effector repertoires.</title>
        <authorList>
            <person name="Burstein D."/>
            <person name="Amaro F."/>
            <person name="Zusman T."/>
            <person name="Lifshitz Z."/>
            <person name="Cohen O."/>
            <person name="Gilbert J.A."/>
            <person name="Pupko T."/>
            <person name="Shuman H.A."/>
            <person name="Segal G."/>
        </authorList>
    </citation>
    <scope>NUCLEOTIDE SEQUENCE [LARGE SCALE GENOMIC DNA]</scope>
    <source>
        <strain evidence="1 3">ATCC 43877</strain>
    </source>
</reference>
<dbReference type="STRING" id="39962.Lmor_2770"/>
<evidence type="ECO:0000313" key="4">
    <source>
        <dbReference type="Proteomes" id="UP000254040"/>
    </source>
</evidence>
<dbReference type="EMBL" id="LNYN01000041">
    <property type="protein sequence ID" value="KTD31163.1"/>
    <property type="molecule type" value="Genomic_DNA"/>
</dbReference>
<gene>
    <name evidence="1" type="ORF">Lmor_2770</name>
    <name evidence="2" type="ORF">NCTC12239_02156</name>
</gene>
<dbReference type="EMBL" id="UGOG01000001">
    <property type="protein sequence ID" value="STX63213.1"/>
    <property type="molecule type" value="Genomic_DNA"/>
</dbReference>
<evidence type="ECO:0000313" key="1">
    <source>
        <dbReference type="EMBL" id="KTD31163.1"/>
    </source>
</evidence>
<evidence type="ECO:0000313" key="2">
    <source>
        <dbReference type="EMBL" id="STX63213.1"/>
    </source>
</evidence>
<evidence type="ECO:0000313" key="3">
    <source>
        <dbReference type="Proteomes" id="UP000054985"/>
    </source>
</evidence>